<gene>
    <name evidence="2" type="ORF">CVT25_001901</name>
</gene>
<dbReference type="Proteomes" id="UP000283269">
    <property type="component" value="Unassembled WGS sequence"/>
</dbReference>
<dbReference type="OrthoDB" id="2357150at2759"/>
<evidence type="ECO:0000256" key="1">
    <source>
        <dbReference type="SAM" id="MobiDB-lite"/>
    </source>
</evidence>
<keyword evidence="3" id="KW-1185">Reference proteome</keyword>
<evidence type="ECO:0008006" key="4">
    <source>
        <dbReference type="Google" id="ProtNLM"/>
    </source>
</evidence>
<sequence>MNKAFSEGDNNADGRDPDPEDGAQQANLEEIEEVLLKLWLWTAFEDLSEPIPTKRVFAVRFASAENALKFKKVFDEAPKKDSSSITNHVEVKSQLDLLRLERERIDRQITMLEQRGGDGAR</sequence>
<protein>
    <recommendedName>
        <fullName evidence="4">RanBD1 domain-containing protein</fullName>
    </recommendedName>
</protein>
<dbReference type="InterPro" id="IPR011993">
    <property type="entry name" value="PH-like_dom_sf"/>
</dbReference>
<reference evidence="2 3" key="1">
    <citation type="journal article" date="2018" name="Evol. Lett.">
        <title>Horizontal gene cluster transfer increased hallucinogenic mushroom diversity.</title>
        <authorList>
            <person name="Reynolds H.T."/>
            <person name="Vijayakumar V."/>
            <person name="Gluck-Thaler E."/>
            <person name="Korotkin H.B."/>
            <person name="Matheny P.B."/>
            <person name="Slot J.C."/>
        </authorList>
    </citation>
    <scope>NUCLEOTIDE SEQUENCE [LARGE SCALE GENOMIC DNA]</scope>
    <source>
        <strain evidence="2 3">2631</strain>
    </source>
</reference>
<proteinExistence type="predicted"/>
<comment type="caution">
    <text evidence="2">The sequence shown here is derived from an EMBL/GenBank/DDBJ whole genome shotgun (WGS) entry which is preliminary data.</text>
</comment>
<feature type="region of interest" description="Disordered" evidence="1">
    <location>
        <begin position="1"/>
        <end position="27"/>
    </location>
</feature>
<dbReference type="Gene3D" id="2.30.29.30">
    <property type="entry name" value="Pleckstrin-homology domain (PH domain)/Phosphotyrosine-binding domain (PTB)"/>
    <property type="match status" value="1"/>
</dbReference>
<evidence type="ECO:0000313" key="2">
    <source>
        <dbReference type="EMBL" id="PPQ80893.1"/>
    </source>
</evidence>
<dbReference type="EMBL" id="NHYD01003305">
    <property type="protein sequence ID" value="PPQ80893.1"/>
    <property type="molecule type" value="Genomic_DNA"/>
</dbReference>
<evidence type="ECO:0000313" key="3">
    <source>
        <dbReference type="Proteomes" id="UP000283269"/>
    </source>
</evidence>
<organism evidence="2 3">
    <name type="scientific">Psilocybe cyanescens</name>
    <dbReference type="NCBI Taxonomy" id="93625"/>
    <lineage>
        <taxon>Eukaryota</taxon>
        <taxon>Fungi</taxon>
        <taxon>Dikarya</taxon>
        <taxon>Basidiomycota</taxon>
        <taxon>Agaricomycotina</taxon>
        <taxon>Agaricomycetes</taxon>
        <taxon>Agaricomycetidae</taxon>
        <taxon>Agaricales</taxon>
        <taxon>Agaricineae</taxon>
        <taxon>Strophariaceae</taxon>
        <taxon>Psilocybe</taxon>
    </lineage>
</organism>
<accession>A0A409WQV2</accession>
<dbReference type="InParanoid" id="A0A409WQV2"/>
<dbReference type="AlphaFoldDB" id="A0A409WQV2"/>
<name>A0A409WQV2_PSICY</name>
<dbReference type="SUPFAM" id="SSF50729">
    <property type="entry name" value="PH domain-like"/>
    <property type="match status" value="1"/>
</dbReference>